<dbReference type="InterPro" id="IPR044823">
    <property type="entry name" value="ASIL1/2-like"/>
</dbReference>
<dbReference type="PANTHER" id="PTHR31307">
    <property type="entry name" value="TRIHELIX TRANSCRIPTION FACTOR ASIL2"/>
    <property type="match status" value="1"/>
</dbReference>
<dbReference type="HOGENOM" id="CLU_2675725_0_0_1"/>
<dbReference type="OMA" id="ERMEECK"/>
<dbReference type="AlphaFoldDB" id="D8RJL3"/>
<dbReference type="PANTHER" id="PTHR31307:SF4">
    <property type="entry name" value="TRIHELIX TRANSCRIPTION FACTOR ASIL2"/>
    <property type="match status" value="1"/>
</dbReference>
<sequence>MGSPSSSSSSSSPLAGAIAKLGEIFERMEECKRQQLVDLEKIRMQFTKDLELHRMQLLMQAQMELAKIKHSVDIQ</sequence>
<dbReference type="eggNOG" id="KOG4282">
    <property type="taxonomic scope" value="Eukaryota"/>
</dbReference>
<proteinExistence type="predicted"/>
<gene>
    <name evidence="1" type="ORF">SELMODRAFT_95239</name>
</gene>
<keyword evidence="2" id="KW-1185">Reference proteome</keyword>
<evidence type="ECO:0000313" key="1">
    <source>
        <dbReference type="EMBL" id="EFJ27927.1"/>
    </source>
</evidence>
<dbReference type="Gramene" id="EFJ27927">
    <property type="protein sequence ID" value="EFJ27927"/>
    <property type="gene ID" value="SELMODRAFT_95239"/>
</dbReference>
<dbReference type="EMBL" id="GL377581">
    <property type="protein sequence ID" value="EFJ27927.1"/>
    <property type="molecule type" value="Genomic_DNA"/>
</dbReference>
<reference evidence="1 2" key="1">
    <citation type="journal article" date="2011" name="Science">
        <title>The Selaginella genome identifies genetic changes associated with the evolution of vascular plants.</title>
        <authorList>
            <person name="Banks J.A."/>
            <person name="Nishiyama T."/>
            <person name="Hasebe M."/>
            <person name="Bowman J.L."/>
            <person name="Gribskov M."/>
            <person name="dePamphilis C."/>
            <person name="Albert V.A."/>
            <person name="Aono N."/>
            <person name="Aoyama T."/>
            <person name="Ambrose B.A."/>
            <person name="Ashton N.W."/>
            <person name="Axtell M.J."/>
            <person name="Barker E."/>
            <person name="Barker M.S."/>
            <person name="Bennetzen J.L."/>
            <person name="Bonawitz N.D."/>
            <person name="Chapple C."/>
            <person name="Cheng C."/>
            <person name="Correa L.G."/>
            <person name="Dacre M."/>
            <person name="DeBarry J."/>
            <person name="Dreyer I."/>
            <person name="Elias M."/>
            <person name="Engstrom E.M."/>
            <person name="Estelle M."/>
            <person name="Feng L."/>
            <person name="Finet C."/>
            <person name="Floyd S.K."/>
            <person name="Frommer W.B."/>
            <person name="Fujita T."/>
            <person name="Gramzow L."/>
            <person name="Gutensohn M."/>
            <person name="Harholt J."/>
            <person name="Hattori M."/>
            <person name="Heyl A."/>
            <person name="Hirai T."/>
            <person name="Hiwatashi Y."/>
            <person name="Ishikawa M."/>
            <person name="Iwata M."/>
            <person name="Karol K.G."/>
            <person name="Koehler B."/>
            <person name="Kolukisaoglu U."/>
            <person name="Kubo M."/>
            <person name="Kurata T."/>
            <person name="Lalonde S."/>
            <person name="Li K."/>
            <person name="Li Y."/>
            <person name="Litt A."/>
            <person name="Lyons E."/>
            <person name="Manning G."/>
            <person name="Maruyama T."/>
            <person name="Michael T.P."/>
            <person name="Mikami K."/>
            <person name="Miyazaki S."/>
            <person name="Morinaga S."/>
            <person name="Murata T."/>
            <person name="Mueller-Roeber B."/>
            <person name="Nelson D.R."/>
            <person name="Obara M."/>
            <person name="Oguri Y."/>
            <person name="Olmstead R.G."/>
            <person name="Onodera N."/>
            <person name="Petersen B.L."/>
            <person name="Pils B."/>
            <person name="Prigge M."/>
            <person name="Rensing S.A."/>
            <person name="Riano-Pachon D.M."/>
            <person name="Roberts A.W."/>
            <person name="Sato Y."/>
            <person name="Scheller H.V."/>
            <person name="Schulz B."/>
            <person name="Schulz C."/>
            <person name="Shakirov E.V."/>
            <person name="Shibagaki N."/>
            <person name="Shinohara N."/>
            <person name="Shippen D.E."/>
            <person name="Soerensen I."/>
            <person name="Sotooka R."/>
            <person name="Sugimoto N."/>
            <person name="Sugita M."/>
            <person name="Sumikawa N."/>
            <person name="Tanurdzic M."/>
            <person name="Theissen G."/>
            <person name="Ulvskov P."/>
            <person name="Wakazuki S."/>
            <person name="Weng J.K."/>
            <person name="Willats W.W."/>
            <person name="Wipf D."/>
            <person name="Wolf P.G."/>
            <person name="Yang L."/>
            <person name="Zimmer A.D."/>
            <person name="Zhu Q."/>
            <person name="Mitros T."/>
            <person name="Hellsten U."/>
            <person name="Loque D."/>
            <person name="Otillar R."/>
            <person name="Salamov A."/>
            <person name="Schmutz J."/>
            <person name="Shapiro H."/>
            <person name="Lindquist E."/>
            <person name="Lucas S."/>
            <person name="Rokhsar D."/>
            <person name="Grigoriev I.V."/>
        </authorList>
    </citation>
    <scope>NUCLEOTIDE SEQUENCE [LARGE SCALE GENOMIC DNA]</scope>
</reference>
<dbReference type="InParanoid" id="D8RJL3"/>
<dbReference type="KEGG" id="smo:SELMODRAFT_95239"/>
<protein>
    <submittedName>
        <fullName evidence="1">Uncharacterized protein</fullName>
    </submittedName>
</protein>
<accession>D8RJL3</accession>
<name>D8RJL3_SELML</name>
<dbReference type="Proteomes" id="UP000001514">
    <property type="component" value="Unassembled WGS sequence"/>
</dbReference>
<organism evidence="2">
    <name type="scientific">Selaginella moellendorffii</name>
    <name type="common">Spikemoss</name>
    <dbReference type="NCBI Taxonomy" id="88036"/>
    <lineage>
        <taxon>Eukaryota</taxon>
        <taxon>Viridiplantae</taxon>
        <taxon>Streptophyta</taxon>
        <taxon>Embryophyta</taxon>
        <taxon>Tracheophyta</taxon>
        <taxon>Lycopodiopsida</taxon>
        <taxon>Selaginellales</taxon>
        <taxon>Selaginellaceae</taxon>
        <taxon>Selaginella</taxon>
    </lineage>
</organism>
<dbReference type="OrthoDB" id="1900300at2759"/>
<evidence type="ECO:0000313" key="2">
    <source>
        <dbReference type="Proteomes" id="UP000001514"/>
    </source>
</evidence>